<dbReference type="Proteomes" id="UP001310594">
    <property type="component" value="Unassembled WGS sequence"/>
</dbReference>
<evidence type="ECO:0008006" key="8">
    <source>
        <dbReference type="Google" id="ProtNLM"/>
    </source>
</evidence>
<dbReference type="PANTHER" id="PTHR31845">
    <property type="entry name" value="FINGER DOMAIN PROTEIN, PUTATIVE-RELATED"/>
    <property type="match status" value="1"/>
</dbReference>
<name>A0AAN7W8D5_9PEZI</name>
<comment type="subcellular location">
    <subcellularLocation>
        <location evidence="1">Nucleus</location>
    </subcellularLocation>
</comment>
<proteinExistence type="predicted"/>
<evidence type="ECO:0000256" key="3">
    <source>
        <dbReference type="ARBA" id="ARBA00023125"/>
    </source>
</evidence>
<dbReference type="EMBL" id="JAVRQU010000005">
    <property type="protein sequence ID" value="KAK5702743.1"/>
    <property type="molecule type" value="Genomic_DNA"/>
</dbReference>
<accession>A0AAN7W8D5</accession>
<evidence type="ECO:0000313" key="7">
    <source>
        <dbReference type="Proteomes" id="UP001310594"/>
    </source>
</evidence>
<keyword evidence="5" id="KW-0539">Nucleus</keyword>
<evidence type="ECO:0000256" key="5">
    <source>
        <dbReference type="ARBA" id="ARBA00023242"/>
    </source>
</evidence>
<dbReference type="AlphaFoldDB" id="A0AAN7W8D5"/>
<dbReference type="GO" id="GO:0000981">
    <property type="term" value="F:DNA-binding transcription factor activity, RNA polymerase II-specific"/>
    <property type="evidence" value="ECO:0007669"/>
    <property type="project" value="TreeGrafter"/>
</dbReference>
<evidence type="ECO:0000313" key="6">
    <source>
        <dbReference type="EMBL" id="KAK5702743.1"/>
    </source>
</evidence>
<keyword evidence="4" id="KW-0804">Transcription</keyword>
<keyword evidence="3" id="KW-0238">DNA-binding</keyword>
<keyword evidence="2" id="KW-0805">Transcription regulation</keyword>
<gene>
    <name evidence="6" type="ORF">LTR97_003689</name>
</gene>
<sequence>MHYELAKDSSFQKVQSRSPFLLTAICTVAAFCSGSEDYQACSQLFQNEVSRKLFATQYDFNDVRALCIGAIWLGDLSATLNGLGTQLDLHRCITKMPHGKKACYERTRLYFLVFLCDHHCSLVHGRPPMTREWKSLKDPRAFLQSPHARAADLGLITQVELWAISRCVFEQFGADVENETVASRIEDIQRLSQSYDQWQHAWRSTLAITSEQREHSLLVFDLYYHSAKLHLYSHIFRGPNHGAGPLDEVYATNPLAGCILDSAVAVVQCTIREGGFGMLQRLPAYFDTVIAFASVCLIRAGLRAQESDVKKRTQYQELLANLATVLQTATDSHPLSGLAKGLEAATYTRPASEDQHMIGQTDGGIGTIDFDFDAFAGDTFDWTLLGSGVDFAYCPDEIVTPILNAQG</sequence>
<dbReference type="PANTHER" id="PTHR31845:SF17">
    <property type="entry name" value="ZN(II)2CYS6 TRANSCRIPTION FACTOR (EUROFUNG)"/>
    <property type="match status" value="1"/>
</dbReference>
<organism evidence="6 7">
    <name type="scientific">Elasticomyces elasticus</name>
    <dbReference type="NCBI Taxonomy" id="574655"/>
    <lineage>
        <taxon>Eukaryota</taxon>
        <taxon>Fungi</taxon>
        <taxon>Dikarya</taxon>
        <taxon>Ascomycota</taxon>
        <taxon>Pezizomycotina</taxon>
        <taxon>Dothideomycetes</taxon>
        <taxon>Dothideomycetidae</taxon>
        <taxon>Mycosphaerellales</taxon>
        <taxon>Teratosphaeriaceae</taxon>
        <taxon>Elasticomyces</taxon>
    </lineage>
</organism>
<evidence type="ECO:0000256" key="2">
    <source>
        <dbReference type="ARBA" id="ARBA00023015"/>
    </source>
</evidence>
<comment type="caution">
    <text evidence="6">The sequence shown here is derived from an EMBL/GenBank/DDBJ whole genome shotgun (WGS) entry which is preliminary data.</text>
</comment>
<dbReference type="GO" id="GO:0000976">
    <property type="term" value="F:transcription cis-regulatory region binding"/>
    <property type="evidence" value="ECO:0007669"/>
    <property type="project" value="TreeGrafter"/>
</dbReference>
<dbReference type="CDD" id="cd12148">
    <property type="entry name" value="fungal_TF_MHR"/>
    <property type="match status" value="1"/>
</dbReference>
<dbReference type="InterPro" id="IPR051089">
    <property type="entry name" value="prtT"/>
</dbReference>
<dbReference type="GO" id="GO:0005634">
    <property type="term" value="C:nucleus"/>
    <property type="evidence" value="ECO:0007669"/>
    <property type="project" value="UniProtKB-SubCell"/>
</dbReference>
<protein>
    <recommendedName>
        <fullName evidence="8">Transcription factor domain-containing protein</fullName>
    </recommendedName>
</protein>
<reference evidence="6" key="1">
    <citation type="submission" date="2023-08" db="EMBL/GenBank/DDBJ databases">
        <title>Black Yeasts Isolated from many extreme environments.</title>
        <authorList>
            <person name="Coleine C."/>
            <person name="Stajich J.E."/>
            <person name="Selbmann L."/>
        </authorList>
    </citation>
    <scope>NUCLEOTIDE SEQUENCE</scope>
    <source>
        <strain evidence="6">CCFEE 5810</strain>
    </source>
</reference>
<evidence type="ECO:0000256" key="4">
    <source>
        <dbReference type="ARBA" id="ARBA00023163"/>
    </source>
</evidence>
<evidence type="ECO:0000256" key="1">
    <source>
        <dbReference type="ARBA" id="ARBA00004123"/>
    </source>
</evidence>